<evidence type="ECO:0000256" key="2">
    <source>
        <dbReference type="ARBA" id="ARBA00018987"/>
    </source>
</evidence>
<evidence type="ECO:0000313" key="5">
    <source>
        <dbReference type="EMBL" id="RKP26682.1"/>
    </source>
</evidence>
<accession>A0A4P9Z3S5</accession>
<dbReference type="Proteomes" id="UP000278143">
    <property type="component" value="Unassembled WGS sequence"/>
</dbReference>
<dbReference type="InterPro" id="IPR042470">
    <property type="entry name" value="RMI1_N_C_sf"/>
</dbReference>
<evidence type="ECO:0000256" key="3">
    <source>
        <dbReference type="SAM" id="MobiDB-lite"/>
    </source>
</evidence>
<gene>
    <name evidence="5" type="ORF">SYNPS1DRAFT_21600</name>
</gene>
<dbReference type="GO" id="GO:0000712">
    <property type="term" value="P:resolution of meiotic recombination intermediates"/>
    <property type="evidence" value="ECO:0007669"/>
    <property type="project" value="TreeGrafter"/>
</dbReference>
<feature type="domain" description="RecQ mediated genome instability protein 1 OB-fold" evidence="4">
    <location>
        <begin position="70"/>
        <end position="188"/>
    </location>
</feature>
<dbReference type="PANTHER" id="PTHR14790">
    <property type="entry name" value="RECQ-MEDIATED GENOME INSTABILITY PROTEIN 1 RMI1"/>
    <property type="match status" value="1"/>
</dbReference>
<keyword evidence="6" id="KW-1185">Reference proteome</keyword>
<reference evidence="6" key="1">
    <citation type="journal article" date="2018" name="Nat. Microbiol.">
        <title>Leveraging single-cell genomics to expand the fungal tree of life.</title>
        <authorList>
            <person name="Ahrendt S.R."/>
            <person name="Quandt C.A."/>
            <person name="Ciobanu D."/>
            <person name="Clum A."/>
            <person name="Salamov A."/>
            <person name="Andreopoulos B."/>
            <person name="Cheng J.F."/>
            <person name="Woyke T."/>
            <person name="Pelin A."/>
            <person name="Henrissat B."/>
            <person name="Reynolds N.K."/>
            <person name="Benny G.L."/>
            <person name="Smith M.E."/>
            <person name="James T.Y."/>
            <person name="Grigoriev I.V."/>
        </authorList>
    </citation>
    <scope>NUCLEOTIDE SEQUENCE [LARGE SCALE GENOMIC DNA]</scope>
    <source>
        <strain evidence="6">Benny S71-1</strain>
    </source>
</reference>
<dbReference type="EMBL" id="KZ989359">
    <property type="protein sequence ID" value="RKP26682.1"/>
    <property type="molecule type" value="Genomic_DNA"/>
</dbReference>
<dbReference type="Pfam" id="PF08585">
    <property type="entry name" value="RMI1_N_C"/>
    <property type="match status" value="1"/>
</dbReference>
<feature type="compositionally biased region" description="Acidic residues" evidence="3">
    <location>
        <begin position="109"/>
        <end position="121"/>
    </location>
</feature>
<evidence type="ECO:0000256" key="1">
    <source>
        <dbReference type="ARBA" id="ARBA00006395"/>
    </source>
</evidence>
<comment type="similarity">
    <text evidence="1">Belongs to the RMI1 family.</text>
</comment>
<dbReference type="Gene3D" id="2.40.50.770">
    <property type="entry name" value="RecQ-mediated genome instability protein Rmi1, C-terminal domain"/>
    <property type="match status" value="1"/>
</dbReference>
<evidence type="ECO:0000259" key="4">
    <source>
        <dbReference type="Pfam" id="PF08585"/>
    </source>
</evidence>
<dbReference type="PANTHER" id="PTHR14790:SF15">
    <property type="entry name" value="RECQ-MEDIATED GENOME INSTABILITY PROTEIN 1"/>
    <property type="match status" value="1"/>
</dbReference>
<feature type="region of interest" description="Disordered" evidence="3">
    <location>
        <begin position="102"/>
        <end position="126"/>
    </location>
</feature>
<dbReference type="InterPro" id="IPR013894">
    <property type="entry name" value="RMI1_OB"/>
</dbReference>
<dbReference type="GO" id="GO:0016604">
    <property type="term" value="C:nuclear body"/>
    <property type="evidence" value="ECO:0007669"/>
    <property type="project" value="TreeGrafter"/>
</dbReference>
<organism evidence="5 6">
    <name type="scientific">Syncephalis pseudoplumigaleata</name>
    <dbReference type="NCBI Taxonomy" id="1712513"/>
    <lineage>
        <taxon>Eukaryota</taxon>
        <taxon>Fungi</taxon>
        <taxon>Fungi incertae sedis</taxon>
        <taxon>Zoopagomycota</taxon>
        <taxon>Zoopagomycotina</taxon>
        <taxon>Zoopagomycetes</taxon>
        <taxon>Zoopagales</taxon>
        <taxon>Piptocephalidaceae</taxon>
        <taxon>Syncephalis</taxon>
    </lineage>
</organism>
<dbReference type="GO" id="GO:0031422">
    <property type="term" value="C:RecQ family helicase-topoisomerase III complex"/>
    <property type="evidence" value="ECO:0007669"/>
    <property type="project" value="TreeGrafter"/>
</dbReference>
<name>A0A4P9Z3S5_9FUNG</name>
<proteinExistence type="inferred from homology"/>
<evidence type="ECO:0000313" key="6">
    <source>
        <dbReference type="Proteomes" id="UP000278143"/>
    </source>
</evidence>
<dbReference type="OrthoDB" id="341511at2759"/>
<sequence>MEAVVRQFRARGACVTAAWLVTAAARLPRTLTNAHERLEALWQRFLRLPLRDTSEAALPADALYAHRVMLKSCIVEVVAVDEIGYAHPRLLDALAGPVLPGGVQQSAQLDDENEDDEGDTAADDRARRLPRGTLKLTLTDGHGMLFGLEKVRTPALDLRMPPGSKIWLSEVEIRRGVIYLKPDTVRVLRCGRNAAQLAAMDGMPLDPNEQELLSMEELELRLQRQLDRISSSRT</sequence>
<dbReference type="AlphaFoldDB" id="A0A4P9Z3S5"/>
<dbReference type="GO" id="GO:0000724">
    <property type="term" value="P:double-strand break repair via homologous recombination"/>
    <property type="evidence" value="ECO:0007669"/>
    <property type="project" value="TreeGrafter"/>
</dbReference>
<protein>
    <recommendedName>
        <fullName evidence="2">RecQ-mediated genome instability protein 1</fullName>
    </recommendedName>
</protein>